<feature type="transmembrane region" description="Helical" evidence="1">
    <location>
        <begin position="334"/>
        <end position="352"/>
    </location>
</feature>
<evidence type="ECO:0000313" key="3">
    <source>
        <dbReference type="Proteomes" id="UP000591272"/>
    </source>
</evidence>
<evidence type="ECO:0000256" key="1">
    <source>
        <dbReference type="SAM" id="Phobius"/>
    </source>
</evidence>
<dbReference type="EMBL" id="JACCBT010000001">
    <property type="protein sequence ID" value="NYE09934.1"/>
    <property type="molecule type" value="Genomic_DNA"/>
</dbReference>
<feature type="transmembrane region" description="Helical" evidence="1">
    <location>
        <begin position="372"/>
        <end position="393"/>
    </location>
</feature>
<feature type="transmembrane region" description="Helical" evidence="1">
    <location>
        <begin position="239"/>
        <end position="260"/>
    </location>
</feature>
<name>A0A7Y9G4P0_9ACTN</name>
<evidence type="ECO:0000313" key="2">
    <source>
        <dbReference type="EMBL" id="NYE09934.1"/>
    </source>
</evidence>
<keyword evidence="1" id="KW-0472">Membrane</keyword>
<dbReference type="Proteomes" id="UP000591272">
    <property type="component" value="Unassembled WGS sequence"/>
</dbReference>
<organism evidence="2 3">
    <name type="scientific">Actinomadura citrea</name>
    <dbReference type="NCBI Taxonomy" id="46158"/>
    <lineage>
        <taxon>Bacteria</taxon>
        <taxon>Bacillati</taxon>
        <taxon>Actinomycetota</taxon>
        <taxon>Actinomycetes</taxon>
        <taxon>Streptosporangiales</taxon>
        <taxon>Thermomonosporaceae</taxon>
        <taxon>Actinomadura</taxon>
    </lineage>
</organism>
<comment type="caution">
    <text evidence="2">The sequence shown here is derived from an EMBL/GenBank/DDBJ whole genome shotgun (WGS) entry which is preliminary data.</text>
</comment>
<dbReference type="RefSeq" id="WP_179831512.1">
    <property type="nucleotide sequence ID" value="NZ_BMRD01000003.1"/>
</dbReference>
<gene>
    <name evidence="2" type="ORF">BJ999_000230</name>
</gene>
<accession>A0A7Y9G4P0</accession>
<feature type="transmembrane region" description="Helical" evidence="1">
    <location>
        <begin position="190"/>
        <end position="211"/>
    </location>
</feature>
<sequence>MTRDRTTRGRIRLECLVCGTTSPLPERPSLTTPPHLLPAHTAERHWNLAAQPWSGLGGALLTAVVFFALALGTGSATTSLVVLGPLATFALPAVAMMAFWWNDWPGSRLSTPWTGLIDTALLAAAAVVLTFAGQAVVEDSDPRGIFQAEPGPAVPATFPATLPLAAAVFTAMLQLTLVSERWPLAALGRLLSGVAALALTWAVGTGAYLLLVNHHAVPAADRTAAGLRDPGGPIAAADFGSALVAVGVWQTVIFIALRGWPVNVLAPRAPRLLAGNALVIVSGTLTYLALRELAGWEPAAISAACGCVISAALIVAMLFDGWPAAHLPPVPNRCLTLVLVALVALVLDRALTAYADGTDWTRATADDWVTTAALSFLGTGIILHVGVGLRWPFAPKQDR</sequence>
<dbReference type="AlphaFoldDB" id="A0A7Y9G4P0"/>
<feature type="transmembrane region" description="Helical" evidence="1">
    <location>
        <begin position="156"/>
        <end position="178"/>
    </location>
</feature>
<feature type="transmembrane region" description="Helical" evidence="1">
    <location>
        <begin position="53"/>
        <end position="74"/>
    </location>
</feature>
<reference evidence="2 3" key="1">
    <citation type="submission" date="2020-07" db="EMBL/GenBank/DDBJ databases">
        <title>Sequencing the genomes of 1000 actinobacteria strains.</title>
        <authorList>
            <person name="Klenk H.-P."/>
        </authorList>
    </citation>
    <scope>NUCLEOTIDE SEQUENCE [LARGE SCALE GENOMIC DNA]</scope>
    <source>
        <strain evidence="2 3">DSM 43461</strain>
    </source>
</reference>
<protein>
    <submittedName>
        <fullName evidence="2">Uncharacterized protein</fullName>
    </submittedName>
</protein>
<keyword evidence="1" id="KW-1133">Transmembrane helix</keyword>
<proteinExistence type="predicted"/>
<feature type="transmembrane region" description="Helical" evidence="1">
    <location>
        <begin position="80"/>
        <end position="101"/>
    </location>
</feature>
<feature type="transmembrane region" description="Helical" evidence="1">
    <location>
        <begin position="113"/>
        <end position="136"/>
    </location>
</feature>
<feature type="transmembrane region" description="Helical" evidence="1">
    <location>
        <begin position="272"/>
        <end position="289"/>
    </location>
</feature>
<keyword evidence="1" id="KW-0812">Transmembrane</keyword>
<keyword evidence="3" id="KW-1185">Reference proteome</keyword>
<feature type="transmembrane region" description="Helical" evidence="1">
    <location>
        <begin position="301"/>
        <end position="322"/>
    </location>
</feature>